<name>A0A143BKW3_9BACT</name>
<sequence>MRYPHQELTEQIIAAFYLVRDTLPANLLERVYHRALVVELRHAGLQVAQEVPFVVKHRGVDVGHYRADVIVNDVVVIEAKQVSRLLQIHRDQLLHYLVVARCPVGLLLNFGPGGEVRRVENYSAERQKLPSRTTA</sequence>
<dbReference type="RefSeq" id="WP_026849640.1">
    <property type="nucleotide sequence ID" value="NZ_CP011454.1"/>
</dbReference>
<dbReference type="Pfam" id="PF13366">
    <property type="entry name" value="PDDEXK_3"/>
    <property type="match status" value="1"/>
</dbReference>
<accession>A0A143BKW3</accession>
<organism evidence="1 2">
    <name type="scientific">Gemmatimonas phototrophica</name>
    <dbReference type="NCBI Taxonomy" id="1379270"/>
    <lineage>
        <taxon>Bacteria</taxon>
        <taxon>Pseudomonadati</taxon>
        <taxon>Gemmatimonadota</taxon>
        <taxon>Gemmatimonadia</taxon>
        <taxon>Gemmatimonadales</taxon>
        <taxon>Gemmatimonadaceae</taxon>
        <taxon>Gemmatimonas</taxon>
    </lineage>
</organism>
<evidence type="ECO:0008006" key="3">
    <source>
        <dbReference type="Google" id="ProtNLM"/>
    </source>
</evidence>
<dbReference type="eggNOG" id="COG0614">
    <property type="taxonomic scope" value="Bacteria"/>
</dbReference>
<reference evidence="1 2" key="2">
    <citation type="journal article" date="2016" name="Environ. Microbiol. Rep.">
        <title>Metagenomic evidence for the presence of phototrophic Gemmatimonadetes bacteria in diverse environments.</title>
        <authorList>
            <person name="Zeng Y."/>
            <person name="Baumbach J."/>
            <person name="Barbosa E.G."/>
            <person name="Azevedo V."/>
            <person name="Zhang C."/>
            <person name="Koblizek M."/>
        </authorList>
    </citation>
    <scope>NUCLEOTIDE SEQUENCE [LARGE SCALE GENOMIC DNA]</scope>
    <source>
        <strain evidence="1 2">AP64</strain>
    </source>
</reference>
<dbReference type="KEGG" id="gph:GEMMAAP_11530"/>
<evidence type="ECO:0000313" key="2">
    <source>
        <dbReference type="Proteomes" id="UP000076404"/>
    </source>
</evidence>
<gene>
    <name evidence="1" type="ORF">GEMMAAP_11530</name>
</gene>
<dbReference type="STRING" id="1379270.GEMMAAP_11530"/>
<dbReference type="Proteomes" id="UP000076404">
    <property type="component" value="Chromosome"/>
</dbReference>
<proteinExistence type="predicted"/>
<dbReference type="AlphaFoldDB" id="A0A143BKW3"/>
<keyword evidence="2" id="KW-1185">Reference proteome</keyword>
<reference evidence="1 2" key="1">
    <citation type="journal article" date="2014" name="Proc. Natl. Acad. Sci. U.S.A.">
        <title>Functional type 2 photosynthetic reaction centers found in the rare bacterial phylum Gemmatimonadetes.</title>
        <authorList>
            <person name="Zeng Y."/>
            <person name="Feng F."/>
            <person name="Medova H."/>
            <person name="Dean J."/>
            <person name="Koblizek M."/>
        </authorList>
    </citation>
    <scope>NUCLEOTIDE SEQUENCE [LARGE SCALE GENOMIC DNA]</scope>
    <source>
        <strain evidence="1 2">AP64</strain>
    </source>
</reference>
<dbReference type="NCBIfam" id="TIGR04256">
    <property type="entry name" value="GxxExxY"/>
    <property type="match status" value="1"/>
</dbReference>
<dbReference type="EMBL" id="CP011454">
    <property type="protein sequence ID" value="AMW05263.1"/>
    <property type="molecule type" value="Genomic_DNA"/>
</dbReference>
<evidence type="ECO:0000313" key="1">
    <source>
        <dbReference type="EMBL" id="AMW05263.1"/>
    </source>
</evidence>
<dbReference type="OrthoDB" id="9798792at2"/>
<protein>
    <recommendedName>
        <fullName evidence="3">GxxExxY protein</fullName>
    </recommendedName>
</protein>
<dbReference type="InterPro" id="IPR026350">
    <property type="entry name" value="GxxExxY"/>
</dbReference>